<protein>
    <submittedName>
        <fullName evidence="2">Uncharacterized protein</fullName>
    </submittedName>
</protein>
<feature type="region of interest" description="Disordered" evidence="1">
    <location>
        <begin position="1"/>
        <end position="31"/>
    </location>
</feature>
<dbReference type="AlphaFoldDB" id="A0A1V6PFW6"/>
<organism evidence="2 3">
    <name type="scientific">Penicillium decumbens</name>
    <dbReference type="NCBI Taxonomy" id="69771"/>
    <lineage>
        <taxon>Eukaryota</taxon>
        <taxon>Fungi</taxon>
        <taxon>Dikarya</taxon>
        <taxon>Ascomycota</taxon>
        <taxon>Pezizomycotina</taxon>
        <taxon>Eurotiomycetes</taxon>
        <taxon>Eurotiomycetidae</taxon>
        <taxon>Eurotiales</taxon>
        <taxon>Aspergillaceae</taxon>
        <taxon>Penicillium</taxon>
    </lineage>
</organism>
<feature type="compositionally biased region" description="Basic and acidic residues" evidence="1">
    <location>
        <begin position="1"/>
        <end position="12"/>
    </location>
</feature>
<feature type="compositionally biased region" description="Low complexity" evidence="1">
    <location>
        <begin position="18"/>
        <end position="28"/>
    </location>
</feature>
<gene>
    <name evidence="2" type="ORF">PENDEC_c007G06829</name>
</gene>
<dbReference type="STRING" id="69771.A0A1V6PFW6"/>
<proteinExistence type="predicted"/>
<evidence type="ECO:0000256" key="1">
    <source>
        <dbReference type="SAM" id="MobiDB-lite"/>
    </source>
</evidence>
<keyword evidence="3" id="KW-1185">Reference proteome</keyword>
<dbReference type="EMBL" id="MDYL01000007">
    <property type="protein sequence ID" value="OQD75376.1"/>
    <property type="molecule type" value="Genomic_DNA"/>
</dbReference>
<comment type="caution">
    <text evidence="2">The sequence shown here is derived from an EMBL/GenBank/DDBJ whole genome shotgun (WGS) entry which is preliminary data.</text>
</comment>
<sequence>MIPSGEKLEMRAARSRHSSTTDSSTSGHGNLGCKLKTYDAHEAGKTKVTLVTKLLVAFVKKRGALEPHGDVPNNIRKELYLKERQRLESQQSKNKIGGSWGSSLSMNININGMPPSSQTLVSSSTAIPEMLPLAQAQVQDGLKILGLQDVAVKQYTVWHEANVEDDALKAQFRQAHDVAWANGLDLKLIHGDQNPSSFIDKEILSDSVPPTEASLVIA</sequence>
<accession>A0A1V6PFW6</accession>
<evidence type="ECO:0000313" key="3">
    <source>
        <dbReference type="Proteomes" id="UP000191522"/>
    </source>
</evidence>
<reference evidence="3" key="1">
    <citation type="journal article" date="2017" name="Nat. Microbiol.">
        <title>Global analysis of biosynthetic gene clusters reveals vast potential of secondary metabolite production in Penicillium species.</title>
        <authorList>
            <person name="Nielsen J.C."/>
            <person name="Grijseels S."/>
            <person name="Prigent S."/>
            <person name="Ji B."/>
            <person name="Dainat J."/>
            <person name="Nielsen K.F."/>
            <person name="Frisvad J.C."/>
            <person name="Workman M."/>
            <person name="Nielsen J."/>
        </authorList>
    </citation>
    <scope>NUCLEOTIDE SEQUENCE [LARGE SCALE GENOMIC DNA]</scope>
    <source>
        <strain evidence="3">IBT 11843</strain>
    </source>
</reference>
<name>A0A1V6PFW6_PENDC</name>
<evidence type="ECO:0000313" key="2">
    <source>
        <dbReference type="EMBL" id="OQD75376.1"/>
    </source>
</evidence>
<dbReference type="OrthoDB" id="4364447at2759"/>
<dbReference type="Proteomes" id="UP000191522">
    <property type="component" value="Unassembled WGS sequence"/>
</dbReference>